<organism evidence="1 2">
    <name type="scientific">Streptomyces acidicola</name>
    <dbReference type="NCBI Taxonomy" id="2596892"/>
    <lineage>
        <taxon>Bacteria</taxon>
        <taxon>Bacillati</taxon>
        <taxon>Actinomycetota</taxon>
        <taxon>Actinomycetes</taxon>
        <taxon>Kitasatosporales</taxon>
        <taxon>Streptomycetaceae</taxon>
        <taxon>Streptomyces</taxon>
    </lineage>
</organism>
<gene>
    <name evidence="1" type="ORF">FPZ41_05715</name>
</gene>
<keyword evidence="2" id="KW-1185">Reference proteome</keyword>
<evidence type="ECO:0000313" key="1">
    <source>
        <dbReference type="EMBL" id="MPY48114.1"/>
    </source>
</evidence>
<dbReference type="EMBL" id="VMNX01000010">
    <property type="protein sequence ID" value="MPY48114.1"/>
    <property type="molecule type" value="Genomic_DNA"/>
</dbReference>
<comment type="caution">
    <text evidence="1">The sequence shown here is derived from an EMBL/GenBank/DDBJ whole genome shotgun (WGS) entry which is preliminary data.</text>
</comment>
<reference evidence="1 2" key="1">
    <citation type="submission" date="2019-09" db="EMBL/GenBank/DDBJ databases">
        <authorList>
            <person name="Duangmal K."/>
            <person name="Teo W.F.A."/>
            <person name="Lipun K."/>
        </authorList>
    </citation>
    <scope>NUCLEOTIDE SEQUENCE [LARGE SCALE GENOMIC DNA]</scope>
    <source>
        <strain evidence="1 2">K1PN6</strain>
    </source>
</reference>
<sequence length="175" mass="19489">MAAIALYYPWMHFQDSDWLKLALLSWERIVRLRPRAVDDRDNELVREIRGESDLLHEITPSEDDLDTVATAFFELLSGEETAVAYTTRALMAMRAEDPALVVSADDGGPSCPLRTASGHLMILFTIGHWYGSTAAAPTPRCPTNCGTIWSRQAWPARFTSRTRGSGCTRSWAPST</sequence>
<accession>A0A5N8WNJ9</accession>
<dbReference type="RefSeq" id="WP_152859768.1">
    <property type="nucleotide sequence ID" value="NZ_VMNX01000010.1"/>
</dbReference>
<proteinExistence type="predicted"/>
<evidence type="ECO:0000313" key="2">
    <source>
        <dbReference type="Proteomes" id="UP000373149"/>
    </source>
</evidence>
<dbReference type="AlphaFoldDB" id="A0A5N8WNJ9"/>
<protein>
    <submittedName>
        <fullName evidence="1">Uncharacterized protein</fullName>
    </submittedName>
</protein>
<name>A0A5N8WNJ9_9ACTN</name>
<dbReference type="Proteomes" id="UP000373149">
    <property type="component" value="Unassembled WGS sequence"/>
</dbReference>